<dbReference type="PROSITE" id="PS50873">
    <property type="entry name" value="PEROXIDASE_4"/>
    <property type="match status" value="1"/>
</dbReference>
<evidence type="ECO:0000256" key="12">
    <source>
        <dbReference type="ARBA" id="ARBA00023283"/>
    </source>
</evidence>
<comment type="similarity">
    <text evidence="2">Belongs to the peroxidase family. Ascorbate peroxidase subfamily.</text>
</comment>
<comment type="cofactor">
    <cofactor evidence="16 19">
        <name>heme b</name>
        <dbReference type="ChEBI" id="CHEBI:60344"/>
    </cofactor>
    <text evidence="16 19">Binds 1 heme b (iron(II)-protoporphyrin IX) group per subunit.</text>
</comment>
<dbReference type="InterPro" id="IPR033905">
    <property type="entry name" value="Secretory_peroxidase"/>
</dbReference>
<keyword evidence="6 16" id="KW-0479">Metal-binding</keyword>
<dbReference type="Gene3D" id="1.10.520.10">
    <property type="match status" value="1"/>
</dbReference>
<keyword evidence="12" id="KW-0873">Pyrrolidone carboxylic acid</keyword>
<feature type="binding site" evidence="16">
    <location>
        <position position="76"/>
    </location>
    <ligand>
        <name>Ca(2+)</name>
        <dbReference type="ChEBI" id="CHEBI:29108"/>
        <label>1</label>
    </ligand>
</feature>
<evidence type="ECO:0000313" key="21">
    <source>
        <dbReference type="EnsemblPlants" id="LPERR01G11230.1"/>
    </source>
</evidence>
<organism evidence="21 22">
    <name type="scientific">Leersia perrieri</name>
    <dbReference type="NCBI Taxonomy" id="77586"/>
    <lineage>
        <taxon>Eukaryota</taxon>
        <taxon>Viridiplantae</taxon>
        <taxon>Streptophyta</taxon>
        <taxon>Embryophyta</taxon>
        <taxon>Tracheophyta</taxon>
        <taxon>Spermatophyta</taxon>
        <taxon>Magnoliopsida</taxon>
        <taxon>Liliopsida</taxon>
        <taxon>Poales</taxon>
        <taxon>Poaceae</taxon>
        <taxon>BOP clade</taxon>
        <taxon>Oryzoideae</taxon>
        <taxon>Oryzeae</taxon>
        <taxon>Oryzinae</taxon>
        <taxon>Leersia</taxon>
    </lineage>
</organism>
<feature type="binding site" evidence="16">
    <location>
        <position position="262"/>
    </location>
    <ligand>
        <name>Ca(2+)</name>
        <dbReference type="ChEBI" id="CHEBI:29108"/>
        <label>2</label>
    </ligand>
</feature>
<keyword evidence="4 19" id="KW-0575">Peroxidase</keyword>
<evidence type="ECO:0000256" key="16">
    <source>
        <dbReference type="PIRSR" id="PIRSR600823-3"/>
    </source>
</evidence>
<dbReference type="InterPro" id="IPR019794">
    <property type="entry name" value="Peroxidases_AS"/>
</dbReference>
<evidence type="ECO:0000256" key="14">
    <source>
        <dbReference type="PIRSR" id="PIRSR600823-1"/>
    </source>
</evidence>
<feature type="domain" description="Plant heme peroxidase family profile" evidence="20">
    <location>
        <begin position="34"/>
        <end position="342"/>
    </location>
</feature>
<feature type="binding site" evidence="16">
    <location>
        <position position="270"/>
    </location>
    <ligand>
        <name>Ca(2+)</name>
        <dbReference type="ChEBI" id="CHEBI:29108"/>
        <label>2</label>
    </ligand>
</feature>
<dbReference type="PROSITE" id="PS00435">
    <property type="entry name" value="PEROXIDASE_1"/>
    <property type="match status" value="1"/>
</dbReference>
<feature type="binding site" evidence="16">
    <location>
        <position position="79"/>
    </location>
    <ligand>
        <name>Ca(2+)</name>
        <dbReference type="ChEBI" id="CHEBI:29108"/>
        <label>1</label>
    </ligand>
</feature>
<keyword evidence="9 16" id="KW-0408">Iron</keyword>
<dbReference type="PRINTS" id="PR00461">
    <property type="entry name" value="PLPEROXIDASE"/>
</dbReference>
<evidence type="ECO:0000313" key="22">
    <source>
        <dbReference type="Proteomes" id="UP000032180"/>
    </source>
</evidence>
<dbReference type="EnsemblPlants" id="LPERR01G11230.1">
    <property type="protein sequence ID" value="LPERR01G11230.1"/>
    <property type="gene ID" value="LPERR01G11230"/>
</dbReference>
<evidence type="ECO:0000256" key="3">
    <source>
        <dbReference type="ARBA" id="ARBA00012313"/>
    </source>
</evidence>
<keyword evidence="13 19" id="KW-0376">Hydrogen peroxide</keyword>
<feature type="chain" id="PRO_5005115503" description="Peroxidase" evidence="19">
    <location>
        <begin position="34"/>
        <end position="342"/>
    </location>
</feature>
<feature type="disulfide bond" evidence="18">
    <location>
        <begin position="77"/>
        <end position="90"/>
    </location>
</feature>
<proteinExistence type="inferred from homology"/>
<dbReference type="STRING" id="77586.A0A0D9UZX9"/>
<dbReference type="Pfam" id="PF00141">
    <property type="entry name" value="peroxidase"/>
    <property type="match status" value="1"/>
</dbReference>
<evidence type="ECO:0000256" key="13">
    <source>
        <dbReference type="ARBA" id="ARBA00023324"/>
    </source>
</evidence>
<keyword evidence="7 16" id="KW-0106">Calcium</keyword>
<evidence type="ECO:0000256" key="7">
    <source>
        <dbReference type="ARBA" id="ARBA00022837"/>
    </source>
</evidence>
<dbReference type="CDD" id="cd00693">
    <property type="entry name" value="secretory_peroxidase"/>
    <property type="match status" value="1"/>
</dbReference>
<keyword evidence="8 19" id="KW-0560">Oxidoreductase</keyword>
<comment type="similarity">
    <text evidence="19">Belongs to the peroxidase family. Classical plant (class III) peroxidase subfamily.</text>
</comment>
<feature type="binding site" evidence="15">
    <location>
        <position position="182"/>
    </location>
    <ligand>
        <name>substrate</name>
    </ligand>
</feature>
<dbReference type="EC" id="1.11.1.7" evidence="3 19"/>
<feature type="binding site" description="axial binding residue" evidence="16">
    <location>
        <position position="212"/>
    </location>
    <ligand>
        <name>heme b</name>
        <dbReference type="ChEBI" id="CHEBI:60344"/>
    </ligand>
    <ligandPart>
        <name>Fe</name>
        <dbReference type="ChEBI" id="CHEBI:18248"/>
    </ligandPart>
</feature>
<dbReference type="SUPFAM" id="SSF48113">
    <property type="entry name" value="Heme-dependent peroxidases"/>
    <property type="match status" value="1"/>
</dbReference>
<feature type="binding site" evidence="16">
    <location>
        <position position="93"/>
    </location>
    <ligand>
        <name>Ca(2+)</name>
        <dbReference type="ChEBI" id="CHEBI:29108"/>
        <label>1</label>
    </ligand>
</feature>
<dbReference type="GO" id="GO:0140825">
    <property type="term" value="F:lactoperoxidase activity"/>
    <property type="evidence" value="ECO:0007669"/>
    <property type="project" value="UniProtKB-EC"/>
</dbReference>
<evidence type="ECO:0000256" key="15">
    <source>
        <dbReference type="PIRSR" id="PIRSR600823-2"/>
    </source>
</evidence>
<dbReference type="PROSITE" id="PS00436">
    <property type="entry name" value="PEROXIDASE_2"/>
    <property type="match status" value="1"/>
</dbReference>
<evidence type="ECO:0000256" key="19">
    <source>
        <dbReference type="RuleBase" id="RU362060"/>
    </source>
</evidence>
<keyword evidence="11" id="KW-0325">Glycoprotein</keyword>
<feature type="signal peptide" evidence="19">
    <location>
        <begin position="1"/>
        <end position="33"/>
    </location>
</feature>
<sequence>MCRAAAHGVRRIATWIVFFLFFCIASWPSLSVAQLQVGYYNSTCPRAEDLVRKVVRAAILRDPGNGPGLVRLFFHDCFVRVSIYPYFMGCDASVLLEAVPGSNVTVEKMSQANNPSLRGFGVIDRAKRVLERRCRLTVSCADIVAFAARDACAAMGGIDFPVPSGRRDGVASLVSEVLNNLPPPFFNATQLVASFAAKNLTADDMVVLSGAHSFGRSHCSAFASFRLYPQLAADMDANYGMQLRARCPAAATGRKDRVVDLDPITKLVLDNQYYKNVEKGEVLFTSDATLVGRNDTAALVGLYARNRTLWKSRFADAMVKMGYLDVLTGSQGEIRKFCNRVN</sequence>
<name>A0A0D9UZX9_9ORYZ</name>
<evidence type="ECO:0000256" key="8">
    <source>
        <dbReference type="ARBA" id="ARBA00023002"/>
    </source>
</evidence>
<feature type="disulfide bond" evidence="18">
    <location>
        <begin position="44"/>
        <end position="134"/>
    </location>
</feature>
<dbReference type="GO" id="GO:0046872">
    <property type="term" value="F:metal ion binding"/>
    <property type="evidence" value="ECO:0007669"/>
    <property type="project" value="UniProtKB-UniRule"/>
</dbReference>
<dbReference type="PANTHER" id="PTHR31517:SF84">
    <property type="entry name" value="PEROXIDASE"/>
    <property type="match status" value="1"/>
</dbReference>
<keyword evidence="10 18" id="KW-1015">Disulfide bond</keyword>
<evidence type="ECO:0000256" key="10">
    <source>
        <dbReference type="ARBA" id="ARBA00023157"/>
    </source>
</evidence>
<evidence type="ECO:0000256" key="6">
    <source>
        <dbReference type="ARBA" id="ARBA00022723"/>
    </source>
</evidence>
<keyword evidence="19" id="KW-0964">Secreted</keyword>
<feature type="binding site" evidence="16">
    <location>
        <position position="89"/>
    </location>
    <ligand>
        <name>Ca(2+)</name>
        <dbReference type="ChEBI" id="CHEBI:29108"/>
        <label>1</label>
    </ligand>
</feature>
<feature type="site" description="Transition state stabilizer" evidence="17">
    <location>
        <position position="71"/>
    </location>
</feature>
<evidence type="ECO:0000256" key="1">
    <source>
        <dbReference type="ARBA" id="ARBA00000189"/>
    </source>
</evidence>
<evidence type="ECO:0000256" key="4">
    <source>
        <dbReference type="ARBA" id="ARBA00022559"/>
    </source>
</evidence>
<dbReference type="GO" id="GO:0020037">
    <property type="term" value="F:heme binding"/>
    <property type="evidence" value="ECO:0007669"/>
    <property type="project" value="UniProtKB-UniRule"/>
</dbReference>
<dbReference type="eggNOG" id="ENOG502QPX7">
    <property type="taxonomic scope" value="Eukaryota"/>
</dbReference>
<comment type="cofactor">
    <cofactor evidence="16 19">
        <name>Ca(2+)</name>
        <dbReference type="ChEBI" id="CHEBI:29108"/>
    </cofactor>
    <text evidence="16 19">Binds 2 calcium ions per subunit.</text>
</comment>
<comment type="subcellular location">
    <subcellularLocation>
        <location evidence="19">Secreted</location>
    </subcellularLocation>
</comment>
<keyword evidence="5 19" id="KW-0349">Heme</keyword>
<reference evidence="22" key="2">
    <citation type="submission" date="2013-12" db="EMBL/GenBank/DDBJ databases">
        <authorList>
            <person name="Yu Y."/>
            <person name="Lee S."/>
            <person name="de Baynast K."/>
            <person name="Wissotski M."/>
            <person name="Liu L."/>
            <person name="Talag J."/>
            <person name="Goicoechea J."/>
            <person name="Angelova A."/>
            <person name="Jetty R."/>
            <person name="Kudrna D."/>
            <person name="Golser W."/>
            <person name="Rivera L."/>
            <person name="Zhang J."/>
            <person name="Wing R."/>
        </authorList>
    </citation>
    <scope>NUCLEOTIDE SEQUENCE</scope>
</reference>
<dbReference type="GO" id="GO:0042744">
    <property type="term" value="P:hydrogen peroxide catabolic process"/>
    <property type="evidence" value="ECO:0007669"/>
    <property type="project" value="UniProtKB-KW"/>
</dbReference>
<comment type="catalytic activity">
    <reaction evidence="1 19">
        <text>2 a phenolic donor + H2O2 = 2 a phenolic radical donor + 2 H2O</text>
        <dbReference type="Rhea" id="RHEA:56136"/>
        <dbReference type="ChEBI" id="CHEBI:15377"/>
        <dbReference type="ChEBI" id="CHEBI:16240"/>
        <dbReference type="ChEBI" id="CHEBI:139520"/>
        <dbReference type="ChEBI" id="CHEBI:139521"/>
        <dbReference type="EC" id="1.11.1.7"/>
    </reaction>
</comment>
<dbReference type="InterPro" id="IPR000823">
    <property type="entry name" value="Peroxidase_pln"/>
</dbReference>
<dbReference type="InterPro" id="IPR002016">
    <property type="entry name" value="Haem_peroxidase"/>
</dbReference>
<dbReference type="Gramene" id="LPERR01G11230.1">
    <property type="protein sequence ID" value="LPERR01G11230.1"/>
    <property type="gene ID" value="LPERR01G11230"/>
</dbReference>
<dbReference type="GO" id="GO:0005576">
    <property type="term" value="C:extracellular region"/>
    <property type="evidence" value="ECO:0007669"/>
    <property type="project" value="UniProtKB-SubCell"/>
</dbReference>
<dbReference type="FunFam" id="1.10.420.10:FF:000006">
    <property type="entry name" value="Peroxidase"/>
    <property type="match status" value="1"/>
</dbReference>
<feature type="active site" description="Proton acceptor" evidence="14">
    <location>
        <position position="75"/>
    </location>
</feature>
<evidence type="ECO:0000259" key="20">
    <source>
        <dbReference type="PROSITE" id="PS50873"/>
    </source>
</evidence>
<dbReference type="PANTHER" id="PTHR31517">
    <property type="match status" value="1"/>
</dbReference>
<keyword evidence="19" id="KW-0732">Signal</keyword>
<feature type="disulfide bond" evidence="18">
    <location>
        <begin position="140"/>
        <end position="338"/>
    </location>
</feature>
<feature type="binding site" evidence="16">
    <location>
        <position position="91"/>
    </location>
    <ligand>
        <name>Ca(2+)</name>
        <dbReference type="ChEBI" id="CHEBI:29108"/>
        <label>1</label>
    </ligand>
</feature>
<comment type="function">
    <text evidence="19">Removal of H(2)O(2), oxidation of toxic reductants, biosynthesis and degradation of lignin, suberization, auxin catabolism, response to environmental stresses such as wounding, pathogen attack and oxidative stress.</text>
</comment>
<feature type="binding site" evidence="16">
    <location>
        <position position="265"/>
    </location>
    <ligand>
        <name>Ca(2+)</name>
        <dbReference type="ChEBI" id="CHEBI:29108"/>
        <label>2</label>
    </ligand>
</feature>
<feature type="disulfide bond" evidence="18">
    <location>
        <begin position="219"/>
        <end position="247"/>
    </location>
</feature>
<evidence type="ECO:0000256" key="9">
    <source>
        <dbReference type="ARBA" id="ARBA00023004"/>
    </source>
</evidence>
<dbReference type="InterPro" id="IPR019793">
    <property type="entry name" value="Peroxidases_heam-ligand_BS"/>
</dbReference>
<evidence type="ECO:0000256" key="17">
    <source>
        <dbReference type="PIRSR" id="PIRSR600823-4"/>
    </source>
</evidence>
<dbReference type="Gene3D" id="1.10.420.10">
    <property type="entry name" value="Peroxidase, domain 2"/>
    <property type="match status" value="1"/>
</dbReference>
<evidence type="ECO:0000256" key="5">
    <source>
        <dbReference type="ARBA" id="ARBA00022617"/>
    </source>
</evidence>
<dbReference type="GO" id="GO:0006979">
    <property type="term" value="P:response to oxidative stress"/>
    <property type="evidence" value="ECO:0007669"/>
    <property type="project" value="UniProtKB-UniRule"/>
</dbReference>
<accession>A0A0D9UZX9</accession>
<protein>
    <recommendedName>
        <fullName evidence="3 19">Peroxidase</fullName>
        <ecNumber evidence="3 19">1.11.1.7</ecNumber>
    </recommendedName>
</protein>
<dbReference type="HOGENOM" id="CLU_010543_0_1_1"/>
<dbReference type="PRINTS" id="PR00458">
    <property type="entry name" value="PEROXIDASE"/>
</dbReference>
<evidence type="ECO:0000256" key="11">
    <source>
        <dbReference type="ARBA" id="ARBA00023180"/>
    </source>
</evidence>
<dbReference type="InterPro" id="IPR010255">
    <property type="entry name" value="Haem_peroxidase_sf"/>
</dbReference>
<reference evidence="21 22" key="1">
    <citation type="submission" date="2012-08" db="EMBL/GenBank/DDBJ databases">
        <title>Oryza genome evolution.</title>
        <authorList>
            <person name="Wing R.A."/>
        </authorList>
    </citation>
    <scope>NUCLEOTIDE SEQUENCE</scope>
</reference>
<feature type="binding site" evidence="16">
    <location>
        <position position="107"/>
    </location>
    <ligand>
        <name>Ca(2+)</name>
        <dbReference type="ChEBI" id="CHEBI:29108"/>
        <label>1</label>
    </ligand>
</feature>
<dbReference type="Proteomes" id="UP000032180">
    <property type="component" value="Chromosome 1"/>
</dbReference>
<evidence type="ECO:0000256" key="18">
    <source>
        <dbReference type="PIRSR" id="PIRSR600823-5"/>
    </source>
</evidence>
<dbReference type="AlphaFoldDB" id="A0A0D9UZX9"/>
<keyword evidence="22" id="KW-1185">Reference proteome</keyword>
<reference evidence="21" key="3">
    <citation type="submission" date="2015-04" db="UniProtKB">
        <authorList>
            <consortium name="EnsemblPlants"/>
        </authorList>
    </citation>
    <scope>IDENTIFICATION</scope>
</reference>
<evidence type="ECO:0000256" key="2">
    <source>
        <dbReference type="ARBA" id="ARBA00006873"/>
    </source>
</evidence>